<dbReference type="Gene3D" id="4.10.430.30">
    <property type="match status" value="1"/>
</dbReference>
<evidence type="ECO:0000313" key="3">
    <source>
        <dbReference type="Proteomes" id="UP000252884"/>
    </source>
</evidence>
<dbReference type="AlphaFoldDB" id="A0A368XIA1"/>
<keyword evidence="2" id="KW-0238">DNA-binding</keyword>
<gene>
    <name evidence="2" type="ORF">DES41_111175</name>
</gene>
<dbReference type="RefSeq" id="WP_114471576.1">
    <property type="nucleotide sequence ID" value="NZ_QPJK01000011.1"/>
</dbReference>
<dbReference type="SUPFAM" id="SSF81273">
    <property type="entry name" value="H-NS histone-like proteins"/>
    <property type="match status" value="1"/>
</dbReference>
<dbReference type="InterPro" id="IPR027444">
    <property type="entry name" value="H-NS_C_dom"/>
</dbReference>
<protein>
    <submittedName>
        <fullName evidence="2">DNA-binding protein H-NS</fullName>
    </submittedName>
</protein>
<feature type="domain" description="DNA-binding protein H-NS-like C-terminal" evidence="1">
    <location>
        <begin position="51"/>
        <end position="90"/>
    </location>
</feature>
<evidence type="ECO:0000259" key="1">
    <source>
        <dbReference type="SMART" id="SM00528"/>
    </source>
</evidence>
<evidence type="ECO:0000313" key="2">
    <source>
        <dbReference type="EMBL" id="RCW66217.1"/>
    </source>
</evidence>
<dbReference type="EMBL" id="QPJK01000011">
    <property type="protein sequence ID" value="RCW66217.1"/>
    <property type="molecule type" value="Genomic_DNA"/>
</dbReference>
<dbReference type="Proteomes" id="UP000252884">
    <property type="component" value="Unassembled WGS sequence"/>
</dbReference>
<proteinExistence type="predicted"/>
<organism evidence="2 3">
    <name type="scientific">Pseudorhodoferax soli</name>
    <dbReference type="NCBI Taxonomy" id="545864"/>
    <lineage>
        <taxon>Bacteria</taxon>
        <taxon>Pseudomonadati</taxon>
        <taxon>Pseudomonadota</taxon>
        <taxon>Betaproteobacteria</taxon>
        <taxon>Burkholderiales</taxon>
        <taxon>Comamonadaceae</taxon>
    </lineage>
</organism>
<dbReference type="SMART" id="SM00528">
    <property type="entry name" value="HNS"/>
    <property type="match status" value="1"/>
</dbReference>
<sequence length="92" mass="10474">MSSYRELMEQKKNLDEQIAKVRKVEAATALAAIRAQIAEFGFTAQEVFPWQEPKKKAPAKYYDAQTGATWSGKGKPPRWIQGKDREAFLIQT</sequence>
<comment type="caution">
    <text evidence="2">The sequence shown here is derived from an EMBL/GenBank/DDBJ whole genome shotgun (WGS) entry which is preliminary data.</text>
</comment>
<dbReference type="GO" id="GO:0003677">
    <property type="term" value="F:DNA binding"/>
    <property type="evidence" value="ECO:0007669"/>
    <property type="project" value="UniProtKB-KW"/>
</dbReference>
<accession>A0A368XIA1</accession>
<keyword evidence="3" id="KW-1185">Reference proteome</keyword>
<dbReference type="Pfam" id="PF00816">
    <property type="entry name" value="Histone_HNS"/>
    <property type="match status" value="1"/>
</dbReference>
<name>A0A368XIA1_9BURK</name>
<reference evidence="2 3" key="1">
    <citation type="submission" date="2018-07" db="EMBL/GenBank/DDBJ databases">
        <title>Genomic Encyclopedia of Type Strains, Phase IV (KMG-IV): sequencing the most valuable type-strain genomes for metagenomic binning, comparative biology and taxonomic classification.</title>
        <authorList>
            <person name="Goeker M."/>
        </authorList>
    </citation>
    <scope>NUCLEOTIDE SEQUENCE [LARGE SCALE GENOMIC DNA]</scope>
    <source>
        <strain evidence="2 3">DSM 21634</strain>
    </source>
</reference>